<dbReference type="GO" id="GO:0002143">
    <property type="term" value="P:tRNA wobble position uridine thiolation"/>
    <property type="evidence" value="ECO:0007669"/>
    <property type="project" value="TreeGrafter"/>
</dbReference>
<dbReference type="InterPro" id="IPR003787">
    <property type="entry name" value="Sulphur_relay_DsrE/F-like"/>
</dbReference>
<dbReference type="Proteomes" id="UP000290244">
    <property type="component" value="Chromosome"/>
</dbReference>
<accession>A0A4P6P119</accession>
<dbReference type="PANTHER" id="PTHR34874:SF3">
    <property type="entry name" value="SULFURTRANSFERASE TUSD"/>
    <property type="match status" value="1"/>
</dbReference>
<dbReference type="GO" id="GO:0016783">
    <property type="term" value="F:sulfurtransferase activity"/>
    <property type="evidence" value="ECO:0007669"/>
    <property type="project" value="InterPro"/>
</dbReference>
<evidence type="ECO:0000313" key="5">
    <source>
        <dbReference type="EMBL" id="QBG34594.1"/>
    </source>
</evidence>
<dbReference type="OrthoDB" id="9787483at2"/>
<sequence length="125" mass="13799">MKRLAVMVTTPPHSNLTVSAIEYVEAALKQGVELIGVFFYQQGVLHANANVEIASDEFQAVKHWLRLNKEYALPLHLCVTAADKHGIYCDDTPSDRVNNLNSAFIVSGLGELVELTSSADRLIQF</sequence>
<keyword evidence="4 5" id="KW-0808">Transferase</keyword>
<dbReference type="Gene3D" id="3.40.1260.10">
    <property type="entry name" value="DsrEFH-like"/>
    <property type="match status" value="1"/>
</dbReference>
<proteinExistence type="inferred from homology"/>
<organism evidence="5 6">
    <name type="scientific">Litorilituus sediminis</name>
    <dbReference type="NCBI Taxonomy" id="718192"/>
    <lineage>
        <taxon>Bacteria</taxon>
        <taxon>Pseudomonadati</taxon>
        <taxon>Pseudomonadota</taxon>
        <taxon>Gammaproteobacteria</taxon>
        <taxon>Alteromonadales</taxon>
        <taxon>Colwelliaceae</taxon>
        <taxon>Litorilituus</taxon>
    </lineage>
</organism>
<evidence type="ECO:0000256" key="2">
    <source>
        <dbReference type="ARBA" id="ARBA00007067"/>
    </source>
</evidence>
<gene>
    <name evidence="5" type="primary">tusD</name>
    <name evidence="5" type="ORF">EMK97_01965</name>
</gene>
<dbReference type="GO" id="GO:1990228">
    <property type="term" value="C:sulfurtransferase complex"/>
    <property type="evidence" value="ECO:0007669"/>
    <property type="project" value="TreeGrafter"/>
</dbReference>
<evidence type="ECO:0000313" key="6">
    <source>
        <dbReference type="Proteomes" id="UP000290244"/>
    </source>
</evidence>
<evidence type="ECO:0000256" key="3">
    <source>
        <dbReference type="ARBA" id="ARBA00022490"/>
    </source>
</evidence>
<name>A0A4P6P119_9GAMM</name>
<dbReference type="NCBIfam" id="TIGR03012">
    <property type="entry name" value="sulf_tusD_dsrE"/>
    <property type="match status" value="1"/>
</dbReference>
<dbReference type="AlphaFoldDB" id="A0A4P6P119"/>
<keyword evidence="3" id="KW-0963">Cytoplasm</keyword>
<dbReference type="InterPro" id="IPR017463">
    <property type="entry name" value="Sulphur_relay_TusD/DsrE"/>
</dbReference>
<comment type="similarity">
    <text evidence="2">Belongs to the DsrE/TusD family.</text>
</comment>
<keyword evidence="6" id="KW-1185">Reference proteome</keyword>
<reference evidence="5 6" key="1">
    <citation type="submission" date="2018-12" db="EMBL/GenBank/DDBJ databases">
        <title>Complete genome of Litorilituus sediminis.</title>
        <authorList>
            <person name="Liu A."/>
            <person name="Rong J."/>
        </authorList>
    </citation>
    <scope>NUCLEOTIDE SEQUENCE [LARGE SCALE GENOMIC DNA]</scope>
    <source>
        <strain evidence="5 6">JCM 17549</strain>
    </source>
</reference>
<dbReference type="PANTHER" id="PTHR34874">
    <property type="entry name" value="PROTEIN YCHN"/>
    <property type="match status" value="1"/>
</dbReference>
<comment type="subcellular location">
    <subcellularLocation>
        <location evidence="1">Cytoplasm</location>
    </subcellularLocation>
</comment>
<dbReference type="EMBL" id="CP034759">
    <property type="protein sequence ID" value="QBG34594.1"/>
    <property type="molecule type" value="Genomic_DNA"/>
</dbReference>
<dbReference type="NCBIfam" id="NF001237">
    <property type="entry name" value="PRK00207.1"/>
    <property type="match status" value="1"/>
</dbReference>
<evidence type="ECO:0000256" key="4">
    <source>
        <dbReference type="ARBA" id="ARBA00022679"/>
    </source>
</evidence>
<dbReference type="GO" id="GO:0097163">
    <property type="term" value="F:sulfur carrier activity"/>
    <property type="evidence" value="ECO:0007669"/>
    <property type="project" value="TreeGrafter"/>
</dbReference>
<dbReference type="SUPFAM" id="SSF75169">
    <property type="entry name" value="DsrEFH-like"/>
    <property type="match status" value="1"/>
</dbReference>
<dbReference type="KEGG" id="lsd:EMK97_01965"/>
<evidence type="ECO:0000256" key="1">
    <source>
        <dbReference type="ARBA" id="ARBA00004496"/>
    </source>
</evidence>
<dbReference type="Pfam" id="PF02635">
    <property type="entry name" value="DsrE"/>
    <property type="match status" value="1"/>
</dbReference>
<dbReference type="InterPro" id="IPR027396">
    <property type="entry name" value="DsrEFH-like"/>
</dbReference>
<dbReference type="RefSeq" id="WP_130598954.1">
    <property type="nucleotide sequence ID" value="NZ_CP034759.1"/>
</dbReference>
<protein>
    <submittedName>
        <fullName evidence="5">Sulfurtransferase complex subunit TusD</fullName>
    </submittedName>
</protein>